<evidence type="ECO:0000313" key="2">
    <source>
        <dbReference type="Proteomes" id="UP000316621"/>
    </source>
</evidence>
<name>A0A4Y7JNM5_PAPSO</name>
<gene>
    <name evidence="1" type="ORF">C5167_023408</name>
</gene>
<sequence>MGFWCLLWNRRRGKAKPKNLRNLSLPIIKEQFVPVHLQDGAKEKSCSFIVLPADPFGSRYGTVFTVASKTF</sequence>
<dbReference type="AlphaFoldDB" id="A0A4Y7JNM5"/>
<keyword evidence="2" id="KW-1185">Reference proteome</keyword>
<dbReference type="Gramene" id="RZC61650">
    <property type="protein sequence ID" value="RZC61650"/>
    <property type="gene ID" value="C5167_023408"/>
</dbReference>
<dbReference type="Proteomes" id="UP000316621">
    <property type="component" value="Chromosome 5"/>
</dbReference>
<protein>
    <submittedName>
        <fullName evidence="1">Uncharacterized protein</fullName>
    </submittedName>
</protein>
<organism evidence="1 2">
    <name type="scientific">Papaver somniferum</name>
    <name type="common">Opium poppy</name>
    <dbReference type="NCBI Taxonomy" id="3469"/>
    <lineage>
        <taxon>Eukaryota</taxon>
        <taxon>Viridiplantae</taxon>
        <taxon>Streptophyta</taxon>
        <taxon>Embryophyta</taxon>
        <taxon>Tracheophyta</taxon>
        <taxon>Spermatophyta</taxon>
        <taxon>Magnoliopsida</taxon>
        <taxon>Ranunculales</taxon>
        <taxon>Papaveraceae</taxon>
        <taxon>Papaveroideae</taxon>
        <taxon>Papaver</taxon>
    </lineage>
</organism>
<evidence type="ECO:0000313" key="1">
    <source>
        <dbReference type="EMBL" id="RZC61650.1"/>
    </source>
</evidence>
<dbReference type="EMBL" id="CM010719">
    <property type="protein sequence ID" value="RZC61650.1"/>
    <property type="molecule type" value="Genomic_DNA"/>
</dbReference>
<reference evidence="1 2" key="1">
    <citation type="journal article" date="2018" name="Science">
        <title>The opium poppy genome and morphinan production.</title>
        <authorList>
            <person name="Guo L."/>
            <person name="Winzer T."/>
            <person name="Yang X."/>
            <person name="Li Y."/>
            <person name="Ning Z."/>
            <person name="He Z."/>
            <person name="Teodor R."/>
            <person name="Lu Y."/>
            <person name="Bowser T.A."/>
            <person name="Graham I.A."/>
            <person name="Ye K."/>
        </authorList>
    </citation>
    <scope>NUCLEOTIDE SEQUENCE [LARGE SCALE GENOMIC DNA]</scope>
    <source>
        <strain evidence="2">cv. HN1</strain>
        <tissue evidence="1">Leaves</tissue>
    </source>
</reference>
<accession>A0A4Y7JNM5</accession>
<proteinExistence type="predicted"/>